<dbReference type="Proteomes" id="UP001631993">
    <property type="component" value="Unassembled WGS sequence"/>
</dbReference>
<dbReference type="InterPro" id="IPR008928">
    <property type="entry name" value="6-hairpin_glycosidase_sf"/>
</dbReference>
<feature type="non-terminal residue" evidence="1">
    <location>
        <position position="91"/>
    </location>
</feature>
<evidence type="ECO:0000313" key="2">
    <source>
        <dbReference type="Proteomes" id="UP001631993"/>
    </source>
</evidence>
<dbReference type="EMBL" id="JBJVNE010000198">
    <property type="protein sequence ID" value="MFM9653679.1"/>
    <property type="molecule type" value="Genomic_DNA"/>
</dbReference>
<dbReference type="RefSeq" id="WP_409097901.1">
    <property type="nucleotide sequence ID" value="NZ_JBJVNE010000198.1"/>
</dbReference>
<evidence type="ECO:0000313" key="1">
    <source>
        <dbReference type="EMBL" id="MFM9653679.1"/>
    </source>
</evidence>
<reference evidence="1 2" key="1">
    <citation type="submission" date="2024-12" db="EMBL/GenBank/DDBJ databases">
        <title>Forecasting of Potato common scab and diversities of Pathogenic streptomyces spp. in china.</title>
        <authorList>
            <person name="Handique U."/>
            <person name="Wu J."/>
        </authorList>
    </citation>
    <scope>NUCLEOTIDE SEQUENCE [LARGE SCALE GENOMIC DNA]</scope>
    <source>
        <strain evidence="1 2">ZRIMU1585</strain>
    </source>
</reference>
<comment type="caution">
    <text evidence="1">The sequence shown here is derived from an EMBL/GenBank/DDBJ whole genome shotgun (WGS) entry which is preliminary data.</text>
</comment>
<gene>
    <name evidence="1" type="ORF">ACKI1S_47470</name>
</gene>
<dbReference type="PANTHER" id="PTHR34987">
    <property type="entry name" value="C, PUTATIVE (AFU_ORTHOLOGUE AFUA_3G02880)-RELATED"/>
    <property type="match status" value="1"/>
</dbReference>
<organism evidence="1 2">
    <name type="scientific">Streptomyces galilaeus</name>
    <dbReference type="NCBI Taxonomy" id="33899"/>
    <lineage>
        <taxon>Bacteria</taxon>
        <taxon>Bacillati</taxon>
        <taxon>Actinomycetota</taxon>
        <taxon>Actinomycetes</taxon>
        <taxon>Kitasatosporales</taxon>
        <taxon>Streptomycetaceae</taxon>
        <taxon>Streptomyces</taxon>
    </lineage>
</organism>
<proteinExistence type="predicted"/>
<protein>
    <submittedName>
        <fullName evidence="1">Uncharacterized protein</fullName>
    </submittedName>
</protein>
<dbReference type="Gene3D" id="2.60.420.10">
    <property type="entry name" value="Maltose phosphorylase, domain 3"/>
    <property type="match status" value="1"/>
</dbReference>
<dbReference type="Gene3D" id="1.50.10.10">
    <property type="match status" value="1"/>
</dbReference>
<dbReference type="SUPFAM" id="SSF48208">
    <property type="entry name" value="Six-hairpin glycosidases"/>
    <property type="match status" value="1"/>
</dbReference>
<sequence length="91" mass="10039">MKLLHPWREMLNLGLTTWPETAQDARSDCHAWSASPNFEIFRTVLGIDSAAPQFARVRIRPFLGELKEASGSIPHPAGDISVRLKRVGASG</sequence>
<keyword evidence="2" id="KW-1185">Reference proteome</keyword>
<dbReference type="InterPro" id="IPR012341">
    <property type="entry name" value="6hp_glycosidase-like_sf"/>
</dbReference>
<accession>A0ABW9IZ29</accession>
<name>A0ABW9IZ29_STRGJ</name>
<dbReference type="PANTHER" id="PTHR34987:SF2">
    <property type="entry name" value="B, PUTATIVE (AFU_ORTHOLOGUE AFUA_7G05040)-RELATED"/>
    <property type="match status" value="1"/>
</dbReference>